<evidence type="ECO:0008006" key="3">
    <source>
        <dbReference type="Google" id="ProtNLM"/>
    </source>
</evidence>
<organism evidence="1 2">
    <name type="scientific">Nocardia cyriacigeorgica (strain GUH-2)</name>
    <dbReference type="NCBI Taxonomy" id="1127134"/>
    <lineage>
        <taxon>Bacteria</taxon>
        <taxon>Bacillati</taxon>
        <taxon>Actinomycetota</taxon>
        <taxon>Actinomycetes</taxon>
        <taxon>Mycobacteriales</taxon>
        <taxon>Nocardiaceae</taxon>
        <taxon>Nocardia</taxon>
    </lineage>
</organism>
<proteinExistence type="predicted"/>
<evidence type="ECO:0000313" key="2">
    <source>
        <dbReference type="Proteomes" id="UP000008190"/>
    </source>
</evidence>
<dbReference type="STRING" id="1127134.NOCYR_1691"/>
<reference evidence="1 2" key="1">
    <citation type="journal article" date="2012" name="J. Bacteriol.">
        <title>Genome sequence of the human- and animal-pathogenic strain Nocardia cyriacigeorgica GUH-2.</title>
        <authorList>
            <person name="Zoropogui A."/>
            <person name="Pujic P."/>
            <person name="Normand P."/>
            <person name="Barbe V."/>
            <person name="Beaman B."/>
            <person name="Beaman L."/>
            <person name="Boiron P."/>
            <person name="Colinon C."/>
            <person name="Deredjian A."/>
            <person name="Graindorge A."/>
            <person name="Mangenot S."/>
            <person name="Nazaret S."/>
            <person name="Neto M."/>
            <person name="Petit S."/>
            <person name="Roche D."/>
            <person name="Vallenet D."/>
            <person name="Rodriguez-Nava V."/>
            <person name="Richard Y."/>
            <person name="Cournoyer B."/>
            <person name="Blaha D."/>
        </authorList>
    </citation>
    <scope>NUCLEOTIDE SEQUENCE [LARGE SCALE GENOMIC DNA]</scope>
    <source>
        <strain evidence="1 2">GUH-2</strain>
    </source>
</reference>
<dbReference type="HOGENOM" id="CLU_081211_1_0_11"/>
<name>H6RB44_NOCCG</name>
<dbReference type="eggNOG" id="COG3595">
    <property type="taxonomic scope" value="Bacteria"/>
</dbReference>
<dbReference type="KEGG" id="ncy:NOCYR_1691"/>
<keyword evidence="2" id="KW-1185">Reference proteome</keyword>
<protein>
    <recommendedName>
        <fullName evidence="3">DUF4097 domain-containing protein</fullName>
    </recommendedName>
</protein>
<dbReference type="AlphaFoldDB" id="H6RB44"/>
<evidence type="ECO:0000313" key="1">
    <source>
        <dbReference type="EMBL" id="CCF62478.1"/>
    </source>
</evidence>
<dbReference type="EMBL" id="FO082843">
    <property type="protein sequence ID" value="CCF62478.1"/>
    <property type="molecule type" value="Genomic_DNA"/>
</dbReference>
<dbReference type="Proteomes" id="UP000008190">
    <property type="component" value="Chromosome"/>
</dbReference>
<sequence length="214" mass="22775">MHTFQTPEPIAVDIAVNCGDVFVTASDRTDTVVQVRPTDPDRKDDVRAAEQIRIDYAAGKLTVHEPSGWQTLLRRGGRTSIQVSIDVPAGSRLSGRVAAGRVLGTGEFGDCDLKVAAGDITVERPRGSVKAKTDMGSIRIGEAARGVLELETSMGTVEVGIRPGSAARLKTKALCGTVQNLMEAVEKPQREEDVVQVNVRNSFGSVIVQHATAA</sequence>
<gene>
    <name evidence="1" type="ordered locus">NOCYR_1691</name>
</gene>
<accession>H6RB44</accession>
<dbReference type="OrthoDB" id="3252095at2"/>
<dbReference type="RefSeq" id="WP_014349943.1">
    <property type="nucleotide sequence ID" value="NC_016887.1"/>
</dbReference>